<dbReference type="PANTHER" id="PTHR12195">
    <property type="entry name" value="CYTOPLASMIC FMR1-INTERACTING PROTEIN-RELATED"/>
    <property type="match status" value="1"/>
</dbReference>
<name>A0A8X7YJF9_POPTO</name>
<dbReference type="OrthoDB" id="846561at2759"/>
<dbReference type="InterPro" id="IPR008081">
    <property type="entry name" value="Cytoplasmic_FMR1-int"/>
</dbReference>
<dbReference type="GO" id="GO:0005737">
    <property type="term" value="C:cytoplasm"/>
    <property type="evidence" value="ECO:0007669"/>
    <property type="project" value="UniProtKB-ARBA"/>
</dbReference>
<organism evidence="2 3">
    <name type="scientific">Populus tomentosa</name>
    <name type="common">Chinese white poplar</name>
    <dbReference type="NCBI Taxonomy" id="118781"/>
    <lineage>
        <taxon>Eukaryota</taxon>
        <taxon>Viridiplantae</taxon>
        <taxon>Streptophyta</taxon>
        <taxon>Embryophyta</taxon>
        <taxon>Tracheophyta</taxon>
        <taxon>Spermatophyta</taxon>
        <taxon>Magnoliopsida</taxon>
        <taxon>eudicotyledons</taxon>
        <taxon>Gunneridae</taxon>
        <taxon>Pentapetalae</taxon>
        <taxon>rosids</taxon>
        <taxon>fabids</taxon>
        <taxon>Malpighiales</taxon>
        <taxon>Salicaceae</taxon>
        <taxon>Saliceae</taxon>
        <taxon>Populus</taxon>
    </lineage>
</organism>
<dbReference type="AlphaFoldDB" id="A0A8X7YJF9"/>
<proteinExistence type="predicted"/>
<gene>
    <name evidence="2" type="ORF">POTOM_045226</name>
</gene>
<dbReference type="GO" id="GO:0031267">
    <property type="term" value="F:small GTPase binding"/>
    <property type="evidence" value="ECO:0007669"/>
    <property type="project" value="InterPro"/>
</dbReference>
<dbReference type="Proteomes" id="UP000886885">
    <property type="component" value="Chromosome 13D"/>
</dbReference>
<comment type="caution">
    <text evidence="2">The sequence shown here is derived from an EMBL/GenBank/DDBJ whole genome shotgun (WGS) entry which is preliminary data.</text>
</comment>
<protein>
    <recommendedName>
        <fullName evidence="1">CYRIA/CYRIB Rac1 binding domain-containing protein</fullName>
    </recommendedName>
</protein>
<evidence type="ECO:0000259" key="1">
    <source>
        <dbReference type="Pfam" id="PF07159"/>
    </source>
</evidence>
<reference evidence="2" key="1">
    <citation type="journal article" date="2020" name="bioRxiv">
        <title>Hybrid origin of Populus tomentosa Carr. identified through genome sequencing and phylogenomic analysis.</title>
        <authorList>
            <person name="An X."/>
            <person name="Gao K."/>
            <person name="Chen Z."/>
            <person name="Li J."/>
            <person name="Yang X."/>
            <person name="Yang X."/>
            <person name="Zhou J."/>
            <person name="Guo T."/>
            <person name="Zhao T."/>
            <person name="Huang S."/>
            <person name="Miao D."/>
            <person name="Khan W.U."/>
            <person name="Rao P."/>
            <person name="Ye M."/>
            <person name="Lei B."/>
            <person name="Liao W."/>
            <person name="Wang J."/>
            <person name="Ji L."/>
            <person name="Li Y."/>
            <person name="Guo B."/>
            <person name="Mustafa N.S."/>
            <person name="Li S."/>
            <person name="Yun Q."/>
            <person name="Keller S.R."/>
            <person name="Mao J."/>
            <person name="Zhang R."/>
            <person name="Strauss S.H."/>
        </authorList>
    </citation>
    <scope>NUCLEOTIDE SEQUENCE</scope>
    <source>
        <strain evidence="2">GM15</strain>
        <tissue evidence="2">Leaf</tissue>
    </source>
</reference>
<feature type="domain" description="CYRIA/CYRIB Rac1 binding" evidence="1">
    <location>
        <begin position="58"/>
        <end position="213"/>
    </location>
</feature>
<dbReference type="InterPro" id="IPR009828">
    <property type="entry name" value="CYRIA/CYRIB_Rac1-bd"/>
</dbReference>
<keyword evidence="3" id="KW-1185">Reference proteome</keyword>
<evidence type="ECO:0000313" key="3">
    <source>
        <dbReference type="Proteomes" id="UP000886885"/>
    </source>
</evidence>
<dbReference type="PIRSF" id="PIRSF008153">
    <property type="entry name" value="FMR1_interacting"/>
    <property type="match status" value="1"/>
</dbReference>
<sequence>MAVPVEEAIAALSTFSLEDEQAEVQGAGVLVSSERGATNSPIEYTDVSAYRLSLSEDTKALNQLNGLIQEGKEMASVLYTYRSCVKALPQLPESMKQSQADLYLETYQVLDLEMSRLREIQQWQASASSKLAADMQRFSRPERRINGPTITHLWTMLKLLDVLVQLDHLKNAKASIPNDFSWYKRTFTQVSVQWQDIDSIREELDDLQIFLSTRWAILLNLHVEMFRVNTYLY</sequence>
<dbReference type="EMBL" id="JAAWWB010000026">
    <property type="protein sequence ID" value="KAG6750717.1"/>
    <property type="molecule type" value="Genomic_DNA"/>
</dbReference>
<accession>A0A8X7YJF9</accession>
<dbReference type="Pfam" id="PF07159">
    <property type="entry name" value="CYRIA-B_Rac1-bd"/>
    <property type="match status" value="1"/>
</dbReference>
<dbReference type="GO" id="GO:0030833">
    <property type="term" value="P:regulation of actin filament polymerization"/>
    <property type="evidence" value="ECO:0007669"/>
    <property type="project" value="InterPro"/>
</dbReference>
<evidence type="ECO:0000313" key="2">
    <source>
        <dbReference type="EMBL" id="KAG6750717.1"/>
    </source>
</evidence>